<dbReference type="AlphaFoldDB" id="A0AAC9XYL9"/>
<dbReference type="EMBL" id="CP011036">
    <property type="protein sequence ID" value="ASM54314.1"/>
    <property type="molecule type" value="Genomic_DNA"/>
</dbReference>
<gene>
    <name evidence="1" type="ORF">PNIG_a2280</name>
    <name evidence="2" type="ORF">PNIG_a3379</name>
</gene>
<dbReference type="KEGG" id="png:PNIG_a3379"/>
<dbReference type="EMBL" id="CP011036">
    <property type="protein sequence ID" value="ASM55280.1"/>
    <property type="molecule type" value="Genomic_DNA"/>
</dbReference>
<proteinExistence type="predicted"/>
<sequence>MFLFEKSLEHSKTANSLLNTILVVYNTPKRRILHTLIISPIITFVNK</sequence>
<accession>A0AAC9XYL9</accession>
<organism evidence="2 3">
    <name type="scientific">Pseudoalteromonas nigrifaciens</name>
    <dbReference type="NCBI Taxonomy" id="28109"/>
    <lineage>
        <taxon>Bacteria</taxon>
        <taxon>Pseudomonadati</taxon>
        <taxon>Pseudomonadota</taxon>
        <taxon>Gammaproteobacteria</taxon>
        <taxon>Alteromonadales</taxon>
        <taxon>Pseudoalteromonadaceae</taxon>
        <taxon>Pseudoalteromonas</taxon>
    </lineage>
</organism>
<evidence type="ECO:0000313" key="1">
    <source>
        <dbReference type="EMBL" id="ASM54314.1"/>
    </source>
</evidence>
<reference evidence="2 3" key="1">
    <citation type="submission" date="2015-03" db="EMBL/GenBank/DDBJ databases">
        <authorList>
            <person name="Xie B.-B."/>
            <person name="Rong J.-C."/>
            <person name="Qin Q.-L."/>
            <person name="Zhang Y.-Z."/>
        </authorList>
    </citation>
    <scope>NUCLEOTIDE SEQUENCE [LARGE SCALE GENOMIC DNA]</scope>
    <source>
        <strain evidence="2 3">KMM 661</strain>
    </source>
</reference>
<protein>
    <submittedName>
        <fullName evidence="2">Uncharacterized protein</fullName>
    </submittedName>
</protein>
<keyword evidence="3" id="KW-1185">Reference proteome</keyword>
<dbReference type="KEGG" id="png:PNIG_a2280"/>
<name>A0AAC9XYL9_9GAMM</name>
<evidence type="ECO:0000313" key="2">
    <source>
        <dbReference type="EMBL" id="ASM55280.1"/>
    </source>
</evidence>
<dbReference type="Proteomes" id="UP000198329">
    <property type="component" value="Chromosome I"/>
</dbReference>
<evidence type="ECO:0000313" key="3">
    <source>
        <dbReference type="Proteomes" id="UP000198329"/>
    </source>
</evidence>